<dbReference type="PANTHER" id="PTHR36027:SF1">
    <property type="entry name" value="MEIOSIS-SPECIFIC PROTEIN ASY3"/>
    <property type="match status" value="1"/>
</dbReference>
<comment type="caution">
    <text evidence="4">The sequence shown here is derived from an EMBL/GenBank/DDBJ whole genome shotgun (WGS) entry which is preliminary data.</text>
</comment>
<feature type="compositionally biased region" description="Polar residues" evidence="2">
    <location>
        <begin position="243"/>
        <end position="263"/>
    </location>
</feature>
<evidence type="ECO:0000259" key="3">
    <source>
        <dbReference type="Pfam" id="PF20435"/>
    </source>
</evidence>
<organism evidence="4 5">
    <name type="scientific">Linum tenue</name>
    <dbReference type="NCBI Taxonomy" id="586396"/>
    <lineage>
        <taxon>Eukaryota</taxon>
        <taxon>Viridiplantae</taxon>
        <taxon>Streptophyta</taxon>
        <taxon>Embryophyta</taxon>
        <taxon>Tracheophyta</taxon>
        <taxon>Spermatophyta</taxon>
        <taxon>Magnoliopsida</taxon>
        <taxon>eudicotyledons</taxon>
        <taxon>Gunneridae</taxon>
        <taxon>Pentapetalae</taxon>
        <taxon>rosids</taxon>
        <taxon>fabids</taxon>
        <taxon>Malpighiales</taxon>
        <taxon>Linaceae</taxon>
        <taxon>Linum</taxon>
    </lineage>
</organism>
<dbReference type="GO" id="GO:0051321">
    <property type="term" value="P:meiotic cell cycle"/>
    <property type="evidence" value="ECO:0007669"/>
    <property type="project" value="InterPro"/>
</dbReference>
<feature type="compositionally biased region" description="Basic and acidic residues" evidence="2">
    <location>
        <begin position="1"/>
        <end position="10"/>
    </location>
</feature>
<evidence type="ECO:0000256" key="2">
    <source>
        <dbReference type="SAM" id="MobiDB-lite"/>
    </source>
</evidence>
<feature type="region of interest" description="Disordered" evidence="2">
    <location>
        <begin position="327"/>
        <end position="637"/>
    </location>
</feature>
<dbReference type="Pfam" id="PF20435">
    <property type="entry name" value="ASY3-like"/>
    <property type="match status" value="1"/>
</dbReference>
<feature type="region of interest" description="Disordered" evidence="2">
    <location>
        <begin position="1"/>
        <end position="32"/>
    </location>
</feature>
<keyword evidence="1" id="KW-0175">Coiled coil</keyword>
<feature type="compositionally biased region" description="Basic residues" evidence="2">
    <location>
        <begin position="274"/>
        <end position="295"/>
    </location>
</feature>
<feature type="compositionally biased region" description="Polar residues" evidence="2">
    <location>
        <begin position="456"/>
        <end position="482"/>
    </location>
</feature>
<feature type="coiled-coil region" evidence="1">
    <location>
        <begin position="701"/>
        <end position="732"/>
    </location>
</feature>
<feature type="region of interest" description="Disordered" evidence="2">
    <location>
        <begin position="222"/>
        <end position="301"/>
    </location>
</feature>
<feature type="compositionally biased region" description="Polar residues" evidence="2">
    <location>
        <begin position="93"/>
        <end position="114"/>
    </location>
</feature>
<feature type="compositionally biased region" description="Polar residues" evidence="2">
    <location>
        <begin position="493"/>
        <end position="503"/>
    </location>
</feature>
<name>A0AAV0PGC4_9ROSI</name>
<dbReference type="PANTHER" id="PTHR36027">
    <property type="entry name" value="MEIOSIS-SPECIFIC PROTEIN ASY3"/>
    <property type="match status" value="1"/>
</dbReference>
<dbReference type="EMBL" id="CAMGYJ010000009">
    <property type="protein sequence ID" value="CAI0470109.1"/>
    <property type="molecule type" value="Genomic_DNA"/>
</dbReference>
<feature type="compositionally biased region" description="Basic and acidic residues" evidence="2">
    <location>
        <begin position="51"/>
        <end position="79"/>
    </location>
</feature>
<gene>
    <name evidence="4" type="ORF">LITE_LOCUS38437</name>
</gene>
<evidence type="ECO:0000256" key="1">
    <source>
        <dbReference type="SAM" id="Coils"/>
    </source>
</evidence>
<feature type="domain" description="Meiosis-specific protein ASY3-like coiled-coil" evidence="3">
    <location>
        <begin position="15"/>
        <end position="804"/>
    </location>
</feature>
<feature type="compositionally biased region" description="Polar residues" evidence="2">
    <location>
        <begin position="579"/>
        <end position="590"/>
    </location>
</feature>
<dbReference type="AlphaFoldDB" id="A0AAV0PGC4"/>
<dbReference type="InterPro" id="IPR046845">
    <property type="entry name" value="ASY3-like_CC"/>
</dbReference>
<evidence type="ECO:0000313" key="4">
    <source>
        <dbReference type="EMBL" id="CAI0470109.1"/>
    </source>
</evidence>
<feature type="region of interest" description="Disordered" evidence="2">
    <location>
        <begin position="47"/>
        <end position="207"/>
    </location>
</feature>
<feature type="compositionally biased region" description="Basic and acidic residues" evidence="2">
    <location>
        <begin position="411"/>
        <end position="420"/>
    </location>
</feature>
<accession>A0AAV0PGC4</accession>
<dbReference type="InterPro" id="IPR037731">
    <property type="entry name" value="ASY3-like"/>
</dbReference>
<keyword evidence="5" id="KW-1185">Reference proteome</keyword>
<feature type="compositionally biased region" description="Polar residues" evidence="2">
    <location>
        <begin position="21"/>
        <end position="32"/>
    </location>
</feature>
<sequence length="810" mass="88531">MVVDTLREMQDQDGISDCRSPGSNYHHSSQSRKVSVGILIDQLANKRYGARGKDKALPNEEMETPRKGISEGEKDKGEDVGGNEGKISEAREQVTSPWVTTKSANQTAQTSENVLNGKETSKLASAGGSKRKLSNKKDQTITHSVKYFANQSSGHSDDGKEKLFNGLTYTRKRSQSESSQKQQDFTFPTAHEAPITDKEKAGNIAVPKTDNLRMKLWEVLGAVSSPKSQPSNLKGPDVGANISKPTDGSNDDPNIRYKQNSDPIETDSESPAHSMKRPLTRASTRKRVSTKRQPLKPKIDPFAALTRKVQRKDVFTFKEGLADKVDVAANGNPCTSTRSRRKGQKKTANIMPRKISFISNSSSDNFPGVIQTNEVPATTAKTSSHMSKMGSLKNNMQAQKGGCQGKASHQSQREDSHHSVGEPGLTMNEGFTHPTVPKDRDQSQHFGLDSPLSKIGSPQDSMGSPTLKMNSPVSSPYTSSPKAEQPAKEVQSPALSERSSSPVGNIFHFITSGASKPGGCAANSELDASEDEGAGMKDSPEVQSSPEKVGKDGSRSSQSLSEDEKTESSEDVSPVATGHTGTPITETGASGRSEFNPAKRVRTDERASKPSSSLSYRKDFNDDELTQEPGESCRGDDGDRVIMLVALAVENYVKKVKAATSSKSAEIMMDVSRDIDQQLQNIKLQTQEDVANLTSISTSKRKRVESSLREQAEQLKKIHEKFEQDIHQCLQNYNLAVEGLESYQNELKGTMKKQKAIHQKSLMQAEETVEKLLVDAQRKIEAVRKTGREKVVQLRYVVAESIKDVFRGST</sequence>
<dbReference type="Proteomes" id="UP001154282">
    <property type="component" value="Unassembled WGS sequence"/>
</dbReference>
<reference evidence="4" key="1">
    <citation type="submission" date="2022-08" db="EMBL/GenBank/DDBJ databases">
        <authorList>
            <person name="Gutierrez-Valencia J."/>
        </authorList>
    </citation>
    <scope>NUCLEOTIDE SEQUENCE</scope>
</reference>
<protein>
    <recommendedName>
        <fullName evidence="3">Meiosis-specific protein ASY3-like coiled-coil domain-containing protein</fullName>
    </recommendedName>
</protein>
<proteinExistence type="predicted"/>
<feature type="compositionally biased region" description="Polar residues" evidence="2">
    <location>
        <begin position="370"/>
        <end position="398"/>
    </location>
</feature>
<evidence type="ECO:0000313" key="5">
    <source>
        <dbReference type="Proteomes" id="UP001154282"/>
    </source>
</evidence>
<feature type="compositionally biased region" description="Low complexity" evidence="2">
    <location>
        <begin position="355"/>
        <end position="366"/>
    </location>
</feature>